<dbReference type="EMBL" id="QUNF01000012">
    <property type="protein sequence ID" value="REG86387.1"/>
    <property type="molecule type" value="Genomic_DNA"/>
</dbReference>
<sequence length="72" mass="8322">MTNVENGLDIGYSYDVTISKLGLKVAEVLMRFHLPIHFYGVLIRTETREEELFLALSIKLKTTDYNIYSSHI</sequence>
<comment type="caution">
    <text evidence="1">The sequence shown here is derived from an EMBL/GenBank/DDBJ whole genome shotgun (WGS) entry which is preliminary data.</text>
</comment>
<organism evidence="1 2">
    <name type="scientific">Algoriphagus antarcticus</name>
    <dbReference type="NCBI Taxonomy" id="238540"/>
    <lineage>
        <taxon>Bacteria</taxon>
        <taxon>Pseudomonadati</taxon>
        <taxon>Bacteroidota</taxon>
        <taxon>Cytophagia</taxon>
        <taxon>Cytophagales</taxon>
        <taxon>Cyclobacteriaceae</taxon>
        <taxon>Algoriphagus</taxon>
    </lineage>
</organism>
<evidence type="ECO:0000313" key="2">
    <source>
        <dbReference type="Proteomes" id="UP000256405"/>
    </source>
</evidence>
<proteinExistence type="predicted"/>
<dbReference type="Proteomes" id="UP000256405">
    <property type="component" value="Unassembled WGS sequence"/>
</dbReference>
<evidence type="ECO:0000313" key="1">
    <source>
        <dbReference type="EMBL" id="REG86387.1"/>
    </source>
</evidence>
<accession>A0A3E0DS69</accession>
<reference evidence="1 2" key="1">
    <citation type="submission" date="2018-08" db="EMBL/GenBank/DDBJ databases">
        <title>Genomic Encyclopedia of Archaeal and Bacterial Type Strains, Phase II (KMG-II): from individual species to whole genera.</title>
        <authorList>
            <person name="Goeker M."/>
        </authorList>
    </citation>
    <scope>NUCLEOTIDE SEQUENCE [LARGE SCALE GENOMIC DNA]</scope>
    <source>
        <strain evidence="1 2">DSM 15986</strain>
    </source>
</reference>
<dbReference type="RefSeq" id="WP_205635826.1">
    <property type="nucleotide sequence ID" value="NZ_MSSW01000019.1"/>
</dbReference>
<keyword evidence="2" id="KW-1185">Reference proteome</keyword>
<name>A0A3E0DS69_9BACT</name>
<gene>
    <name evidence="1" type="ORF">C8N25_11291</name>
</gene>
<dbReference type="AlphaFoldDB" id="A0A3E0DS69"/>
<protein>
    <submittedName>
        <fullName evidence="1">Uncharacterized protein</fullName>
    </submittedName>
</protein>